<gene>
    <name evidence="3" type="ORF">OKA104_LOCUS27012</name>
    <name evidence="2" type="ORF">VCS650_LOCUS4219</name>
</gene>
<name>A0A819KUF1_9BILA</name>
<feature type="coiled-coil region" evidence="1">
    <location>
        <begin position="81"/>
        <end position="129"/>
    </location>
</feature>
<keyword evidence="1" id="KW-0175">Coiled coil</keyword>
<feature type="coiled-coil region" evidence="1">
    <location>
        <begin position="10"/>
        <end position="37"/>
    </location>
</feature>
<evidence type="ECO:0000256" key="1">
    <source>
        <dbReference type="SAM" id="Coils"/>
    </source>
</evidence>
<evidence type="ECO:0000313" key="4">
    <source>
        <dbReference type="Proteomes" id="UP000663881"/>
    </source>
</evidence>
<proteinExistence type="predicted"/>
<accession>A0A819KUF1</accession>
<dbReference type="EMBL" id="CAJNON010000023">
    <property type="protein sequence ID" value="CAF0804810.1"/>
    <property type="molecule type" value="Genomic_DNA"/>
</dbReference>
<protein>
    <submittedName>
        <fullName evidence="3">Uncharacterized protein</fullName>
    </submittedName>
</protein>
<reference evidence="3" key="1">
    <citation type="submission" date="2021-02" db="EMBL/GenBank/DDBJ databases">
        <authorList>
            <person name="Nowell W R."/>
        </authorList>
    </citation>
    <scope>NUCLEOTIDE SEQUENCE</scope>
</reference>
<evidence type="ECO:0000313" key="2">
    <source>
        <dbReference type="EMBL" id="CAF0804810.1"/>
    </source>
</evidence>
<evidence type="ECO:0000313" key="3">
    <source>
        <dbReference type="EMBL" id="CAF3951926.1"/>
    </source>
</evidence>
<comment type="caution">
    <text evidence="3">The sequence shown here is derived from an EMBL/GenBank/DDBJ whole genome shotgun (WGS) entry which is preliminary data.</text>
</comment>
<sequence length="454" mass="53077">MDHRTYAICFRGQLGRIQQLEEQLHQLRQEHNKLVKRVNRNATKCDNNQIAHDDQINGLKKRFDDYRVETDQYTSQTTRTIVDLEVRLERLHEKQDVLNKKQDEHGIAIKDLSLQRDTLNKLVQQIEKIIKARRSDLNQLIKFTERLDEINNLLNQVQAGLYPLSKIPSLEREIEKIRNLLNEPNVSNELELRVSQAQRDIIRHDGELTQFNKKLTTFDLFYQELKKSVDGIQINDLPAIQQHLRTIDSDLEQKSLEINQVHTLTETSLNQISELRASLASINEKLADLQNKIFDIENFKPRLDKPDDSRFAESVEEENQLRHRLDSLTDQEKRLNDLADAVNEIQRRLDQITTLDPKNQGNSQPGNQAALEDYLKQVKEQIMNTVSTLMQQLTEQINEAKILINICKTKLDQLLNTQQQNRPDIFQSKSLSKSRLFSYVESLQPADLLQDIWI</sequence>
<dbReference type="Proteomes" id="UP000663891">
    <property type="component" value="Unassembled WGS sequence"/>
</dbReference>
<dbReference type="AlphaFoldDB" id="A0A819KUF1"/>
<feature type="coiled-coil region" evidence="1">
    <location>
        <begin position="318"/>
        <end position="355"/>
    </location>
</feature>
<dbReference type="Proteomes" id="UP000663881">
    <property type="component" value="Unassembled WGS sequence"/>
</dbReference>
<dbReference type="OrthoDB" id="10057843at2759"/>
<dbReference type="EMBL" id="CAJOAY010002431">
    <property type="protein sequence ID" value="CAF3951926.1"/>
    <property type="molecule type" value="Genomic_DNA"/>
</dbReference>
<organism evidence="3 4">
    <name type="scientific">Adineta steineri</name>
    <dbReference type="NCBI Taxonomy" id="433720"/>
    <lineage>
        <taxon>Eukaryota</taxon>
        <taxon>Metazoa</taxon>
        <taxon>Spiralia</taxon>
        <taxon>Gnathifera</taxon>
        <taxon>Rotifera</taxon>
        <taxon>Eurotatoria</taxon>
        <taxon>Bdelloidea</taxon>
        <taxon>Adinetida</taxon>
        <taxon>Adinetidae</taxon>
        <taxon>Adineta</taxon>
    </lineage>
</organism>